<dbReference type="GO" id="GO:0009239">
    <property type="term" value="P:enterobactin biosynthetic process"/>
    <property type="evidence" value="ECO:0007669"/>
    <property type="project" value="TreeGrafter"/>
</dbReference>
<dbReference type="InterPro" id="IPR023213">
    <property type="entry name" value="CAT-like_dom_sf"/>
</dbReference>
<evidence type="ECO:0000259" key="1">
    <source>
        <dbReference type="Pfam" id="PF00668"/>
    </source>
</evidence>
<dbReference type="AlphaFoldDB" id="A0A840QDY7"/>
<dbReference type="GO" id="GO:0047527">
    <property type="term" value="F:2,3-dihydroxybenzoate-serine ligase activity"/>
    <property type="evidence" value="ECO:0007669"/>
    <property type="project" value="TreeGrafter"/>
</dbReference>
<dbReference type="PANTHER" id="PTHR45527">
    <property type="entry name" value="NONRIBOSOMAL PEPTIDE SYNTHETASE"/>
    <property type="match status" value="1"/>
</dbReference>
<dbReference type="PANTHER" id="PTHR45527:SF1">
    <property type="entry name" value="FATTY ACID SYNTHASE"/>
    <property type="match status" value="1"/>
</dbReference>
<gene>
    <name evidence="3" type="ORF">BJ970_006603</name>
</gene>
<dbReference type="InterPro" id="IPR041464">
    <property type="entry name" value="TubC_N"/>
</dbReference>
<dbReference type="Gene3D" id="1.10.10.1830">
    <property type="entry name" value="Non-ribosomal peptide synthase, adenylation domain"/>
    <property type="match status" value="1"/>
</dbReference>
<dbReference type="RefSeq" id="WP_184731152.1">
    <property type="nucleotide sequence ID" value="NZ_JACHIW010000002.1"/>
</dbReference>
<dbReference type="SUPFAM" id="SSF52777">
    <property type="entry name" value="CoA-dependent acyltransferases"/>
    <property type="match status" value="2"/>
</dbReference>
<dbReference type="InterPro" id="IPR001242">
    <property type="entry name" value="Condensation_dom"/>
</dbReference>
<evidence type="ECO:0000313" key="3">
    <source>
        <dbReference type="EMBL" id="MBB5159004.1"/>
    </source>
</evidence>
<dbReference type="GO" id="GO:0031177">
    <property type="term" value="F:phosphopantetheine binding"/>
    <property type="evidence" value="ECO:0007669"/>
    <property type="project" value="TreeGrafter"/>
</dbReference>
<dbReference type="Gene3D" id="3.30.559.30">
    <property type="entry name" value="Nonribosomal peptide synthetase, condensation domain"/>
    <property type="match status" value="1"/>
</dbReference>
<protein>
    <recommendedName>
        <fullName evidence="5">Condensation domain-containing protein</fullName>
    </recommendedName>
</protein>
<dbReference type="GO" id="GO:0009366">
    <property type="term" value="C:enterobactin synthetase complex"/>
    <property type="evidence" value="ECO:0007669"/>
    <property type="project" value="TreeGrafter"/>
</dbReference>
<dbReference type="Pfam" id="PF18563">
    <property type="entry name" value="TubC_N"/>
    <property type="match status" value="1"/>
</dbReference>
<name>A0A840QDY7_9PSEU</name>
<feature type="domain" description="Condensation" evidence="1">
    <location>
        <begin position="62"/>
        <end position="484"/>
    </location>
</feature>
<sequence>MTGAGELDDLLGRLRVLDVRLAAAGDKLRYDAPRGVLSPELLAELKRHKPTLLSRLAGAVVDEAPVSAQQEAMLTTVTHLPRPAVFNVGTRIWLTGRLDTPALGRAITELVARHVGLRCRFVRDGAGRWSQQALAPVPFTLPVDDLRDGPAERAEEICLELANTPFNLGRGTMPVCRLLRVGTRRWALMLVTHHISTDGWSLSLTLRELAALYGAAVTGTAPQLEAPGAQSTDYARWQREQADAGLDARQLEFWRQHLEGVLLAADLPTDRPRPSRASGAGDTVRLEVPHPTRAAVESFAQSLGVTPFAVTAAALGRLLARLSGAPDVVLRMSYANRERREFESLVSCTRIGVGLVVRAPMRVPFTTLVKQTCAASLAALDNPVSIDRVVYELCATGRGAEPDRPLIGFAFQNLPGPEVAFTGLATRVENVAAAASRADLTFGLVSADAPARGYQAWLEYTTDLWEPATATRLLREYVDSLAELCDPARVA</sequence>
<dbReference type="EMBL" id="JACHIW010000002">
    <property type="protein sequence ID" value="MBB5159004.1"/>
    <property type="molecule type" value="Genomic_DNA"/>
</dbReference>
<keyword evidence="4" id="KW-1185">Reference proteome</keyword>
<comment type="caution">
    <text evidence="3">The sequence shown here is derived from an EMBL/GenBank/DDBJ whole genome shotgun (WGS) entry which is preliminary data.</text>
</comment>
<evidence type="ECO:0000313" key="4">
    <source>
        <dbReference type="Proteomes" id="UP000584374"/>
    </source>
</evidence>
<dbReference type="GO" id="GO:0005829">
    <property type="term" value="C:cytosol"/>
    <property type="evidence" value="ECO:0007669"/>
    <property type="project" value="TreeGrafter"/>
</dbReference>
<proteinExistence type="predicted"/>
<dbReference type="GO" id="GO:0043041">
    <property type="term" value="P:amino acid activation for nonribosomal peptide biosynthetic process"/>
    <property type="evidence" value="ECO:0007669"/>
    <property type="project" value="TreeGrafter"/>
</dbReference>
<dbReference type="Gene3D" id="3.30.559.10">
    <property type="entry name" value="Chloramphenicol acetyltransferase-like domain"/>
    <property type="match status" value="1"/>
</dbReference>
<reference evidence="3 4" key="1">
    <citation type="submission" date="2020-08" db="EMBL/GenBank/DDBJ databases">
        <title>Sequencing the genomes of 1000 actinobacteria strains.</title>
        <authorList>
            <person name="Klenk H.-P."/>
        </authorList>
    </citation>
    <scope>NUCLEOTIDE SEQUENCE [LARGE SCALE GENOMIC DNA]</scope>
    <source>
        <strain evidence="3 4">DSM 45584</strain>
    </source>
</reference>
<feature type="domain" description="TubC N-terminal docking" evidence="2">
    <location>
        <begin position="8"/>
        <end position="54"/>
    </location>
</feature>
<dbReference type="CDD" id="cd19531">
    <property type="entry name" value="LCL_NRPS-like"/>
    <property type="match status" value="1"/>
</dbReference>
<evidence type="ECO:0000259" key="2">
    <source>
        <dbReference type="Pfam" id="PF18563"/>
    </source>
</evidence>
<dbReference type="Proteomes" id="UP000584374">
    <property type="component" value="Unassembled WGS sequence"/>
</dbReference>
<dbReference type="GO" id="GO:0008610">
    <property type="term" value="P:lipid biosynthetic process"/>
    <property type="evidence" value="ECO:0007669"/>
    <property type="project" value="UniProtKB-ARBA"/>
</dbReference>
<organism evidence="3 4">
    <name type="scientific">Saccharopolyspora phatthalungensis</name>
    <dbReference type="NCBI Taxonomy" id="664693"/>
    <lineage>
        <taxon>Bacteria</taxon>
        <taxon>Bacillati</taxon>
        <taxon>Actinomycetota</taxon>
        <taxon>Actinomycetes</taxon>
        <taxon>Pseudonocardiales</taxon>
        <taxon>Pseudonocardiaceae</taxon>
        <taxon>Saccharopolyspora</taxon>
    </lineage>
</organism>
<dbReference type="InterPro" id="IPR044894">
    <property type="entry name" value="TubC_N_sf"/>
</dbReference>
<accession>A0A840QDY7</accession>
<evidence type="ECO:0008006" key="5">
    <source>
        <dbReference type="Google" id="ProtNLM"/>
    </source>
</evidence>
<dbReference type="Pfam" id="PF00668">
    <property type="entry name" value="Condensation"/>
    <property type="match status" value="1"/>
</dbReference>